<dbReference type="InterPro" id="IPR003728">
    <property type="entry name" value="Ribosome_maturation_RimP"/>
</dbReference>
<evidence type="ECO:0000313" key="6">
    <source>
        <dbReference type="EMBL" id="EQB35569.1"/>
    </source>
</evidence>
<dbReference type="RefSeq" id="WP_021288209.1">
    <property type="nucleotide sequence ID" value="NZ_AUPZ01000013.1"/>
</dbReference>
<dbReference type="PATRIC" id="fig|1172190.3.peg.1898"/>
<keyword evidence="7" id="KW-1185">Reference proteome</keyword>
<comment type="caution">
    <text evidence="6">The sequence shown here is derived from an EMBL/GenBank/DDBJ whole genome shotgun (WGS) entry which is preliminary data.</text>
</comment>
<evidence type="ECO:0000313" key="7">
    <source>
        <dbReference type="Proteomes" id="UP000015520"/>
    </source>
</evidence>
<evidence type="ECO:0000256" key="3">
    <source>
        <dbReference type="HAMAP-Rule" id="MF_01077"/>
    </source>
</evidence>
<dbReference type="HAMAP" id="MF_01077">
    <property type="entry name" value="RimP"/>
    <property type="match status" value="1"/>
</dbReference>
<dbReference type="AlphaFoldDB" id="T0KFN9"/>
<dbReference type="GO" id="GO:0006412">
    <property type="term" value="P:translation"/>
    <property type="evidence" value="ECO:0007669"/>
    <property type="project" value="TreeGrafter"/>
</dbReference>
<dbReference type="InterPro" id="IPR028998">
    <property type="entry name" value="RimP_C"/>
</dbReference>
<comment type="function">
    <text evidence="3">Required for maturation of 30S ribosomal subunits.</text>
</comment>
<sequence>MSLHSDIESLVSSLDLELYDSAVVSENDEAIYRVSVISKKIVDGKRAGVSLDDCVELTHLISPLLDVSPPVSGEYRLEVGSPGIERKLTTIDHFKKSVGENISFGLQKDKIKGLLQKVEGSKLFVIVDNEPVEFEFSDIKKARTYFEW</sequence>
<protein>
    <recommendedName>
        <fullName evidence="3">Ribosome maturation factor RimP</fullName>
    </recommendedName>
</protein>
<reference evidence="6 7" key="1">
    <citation type="submission" date="2013-07" db="EMBL/GenBank/DDBJ databases">
        <title>Sulfurimonas hongkongensis AST-10 Genome Sequencing.</title>
        <authorList>
            <person name="Cai L."/>
            <person name="Zhang T."/>
        </authorList>
    </citation>
    <scope>NUCLEOTIDE SEQUENCE [LARGE SCALE GENOMIC DNA]</scope>
    <source>
        <strain evidence="6 7">AST-10</strain>
    </source>
</reference>
<dbReference type="Pfam" id="PF17384">
    <property type="entry name" value="DUF150_C"/>
    <property type="match status" value="1"/>
</dbReference>
<name>T0KFN9_9BACT</name>
<dbReference type="PANTHER" id="PTHR33867">
    <property type="entry name" value="RIBOSOME MATURATION FACTOR RIMP"/>
    <property type="match status" value="1"/>
</dbReference>
<proteinExistence type="inferred from homology"/>
<evidence type="ECO:0000259" key="4">
    <source>
        <dbReference type="Pfam" id="PF02576"/>
    </source>
</evidence>
<dbReference type="OrthoDB" id="9805006at2"/>
<accession>T0KFN9</accession>
<dbReference type="GO" id="GO:0005829">
    <property type="term" value="C:cytosol"/>
    <property type="evidence" value="ECO:0007669"/>
    <property type="project" value="TreeGrafter"/>
</dbReference>
<comment type="subcellular location">
    <subcellularLocation>
        <location evidence="3">Cytoplasm</location>
    </subcellularLocation>
</comment>
<gene>
    <name evidence="3" type="primary">rimP</name>
    <name evidence="6" type="ORF">M947_09820</name>
</gene>
<dbReference type="PANTHER" id="PTHR33867:SF1">
    <property type="entry name" value="RIBOSOME MATURATION FACTOR RIMP"/>
    <property type="match status" value="1"/>
</dbReference>
<feature type="domain" description="Ribosome maturation factor RimP N-terminal" evidence="4">
    <location>
        <begin position="7"/>
        <end position="85"/>
    </location>
</feature>
<comment type="similarity">
    <text evidence="3">Belongs to the RimP family.</text>
</comment>
<evidence type="ECO:0000259" key="5">
    <source>
        <dbReference type="Pfam" id="PF17384"/>
    </source>
</evidence>
<evidence type="ECO:0000256" key="1">
    <source>
        <dbReference type="ARBA" id="ARBA00022490"/>
    </source>
</evidence>
<feature type="domain" description="Ribosome maturation factor RimP C-terminal" evidence="5">
    <location>
        <begin position="88"/>
        <end position="148"/>
    </location>
</feature>
<evidence type="ECO:0000256" key="2">
    <source>
        <dbReference type="ARBA" id="ARBA00022517"/>
    </source>
</evidence>
<dbReference type="InterPro" id="IPR036847">
    <property type="entry name" value="RimP_C_sf"/>
</dbReference>
<keyword evidence="2 3" id="KW-0690">Ribosome biogenesis</keyword>
<dbReference type="CDD" id="cd01734">
    <property type="entry name" value="YlxS_C"/>
    <property type="match status" value="1"/>
</dbReference>
<dbReference type="InterPro" id="IPR028989">
    <property type="entry name" value="RimP_N"/>
</dbReference>
<dbReference type="eggNOG" id="COG0779">
    <property type="taxonomic scope" value="Bacteria"/>
</dbReference>
<dbReference type="InterPro" id="IPR035956">
    <property type="entry name" value="RimP_N_sf"/>
</dbReference>
<dbReference type="SUPFAM" id="SSF75420">
    <property type="entry name" value="YhbC-like, N-terminal domain"/>
    <property type="match status" value="1"/>
</dbReference>
<dbReference type="STRING" id="1172190.M947_09820"/>
<dbReference type="SUPFAM" id="SSF74942">
    <property type="entry name" value="YhbC-like, C-terminal domain"/>
    <property type="match status" value="1"/>
</dbReference>
<keyword evidence="1 3" id="KW-0963">Cytoplasm</keyword>
<dbReference type="EMBL" id="AUPZ01000013">
    <property type="protein sequence ID" value="EQB35569.1"/>
    <property type="molecule type" value="Genomic_DNA"/>
</dbReference>
<dbReference type="Proteomes" id="UP000015520">
    <property type="component" value="Unassembled WGS sequence"/>
</dbReference>
<dbReference type="GO" id="GO:0000028">
    <property type="term" value="P:ribosomal small subunit assembly"/>
    <property type="evidence" value="ECO:0007669"/>
    <property type="project" value="TreeGrafter"/>
</dbReference>
<dbReference type="Pfam" id="PF02576">
    <property type="entry name" value="RimP_N"/>
    <property type="match status" value="1"/>
</dbReference>
<organism evidence="6 7">
    <name type="scientific">Sulfurimonas hongkongensis</name>
    <dbReference type="NCBI Taxonomy" id="1172190"/>
    <lineage>
        <taxon>Bacteria</taxon>
        <taxon>Pseudomonadati</taxon>
        <taxon>Campylobacterota</taxon>
        <taxon>Epsilonproteobacteria</taxon>
        <taxon>Campylobacterales</taxon>
        <taxon>Sulfurimonadaceae</taxon>
        <taxon>Sulfurimonas</taxon>
    </lineage>
</organism>
<dbReference type="Gene3D" id="3.30.300.70">
    <property type="entry name" value="RimP-like superfamily, N-terminal"/>
    <property type="match status" value="1"/>
</dbReference>